<evidence type="ECO:0000256" key="1">
    <source>
        <dbReference type="SAM" id="Phobius"/>
    </source>
</evidence>
<keyword evidence="4" id="KW-1185">Reference proteome</keyword>
<dbReference type="InterPro" id="IPR007890">
    <property type="entry name" value="CHASE2"/>
</dbReference>
<dbReference type="PANTHER" id="PTHR43081:SF1">
    <property type="entry name" value="ADENYLATE CYCLASE, TERMINAL-DIFFERENTIATION SPECIFIC"/>
    <property type="match status" value="1"/>
</dbReference>
<dbReference type="SUPFAM" id="SSF55073">
    <property type="entry name" value="Nucleotide cyclase"/>
    <property type="match status" value="1"/>
</dbReference>
<feature type="domain" description="Guanylate cyclase" evidence="2">
    <location>
        <begin position="486"/>
        <end position="614"/>
    </location>
</feature>
<dbReference type="RefSeq" id="WP_367722832.1">
    <property type="nucleotide sequence ID" value="NZ_JBFOCI010000002.1"/>
</dbReference>
<organism evidence="3 4">
    <name type="scientific">Mesorhizobium marinum</name>
    <dbReference type="NCBI Taxonomy" id="3228790"/>
    <lineage>
        <taxon>Bacteria</taxon>
        <taxon>Pseudomonadati</taxon>
        <taxon>Pseudomonadota</taxon>
        <taxon>Alphaproteobacteria</taxon>
        <taxon>Hyphomicrobiales</taxon>
        <taxon>Phyllobacteriaceae</taxon>
        <taxon>Mesorhizobium</taxon>
    </lineage>
</organism>
<name>A0ABV3QY25_9HYPH</name>
<dbReference type="InterPro" id="IPR050697">
    <property type="entry name" value="Adenylyl/Guanylyl_Cyclase_3/4"/>
</dbReference>
<feature type="transmembrane region" description="Helical" evidence="1">
    <location>
        <begin position="395"/>
        <end position="415"/>
    </location>
</feature>
<dbReference type="Proteomes" id="UP001556196">
    <property type="component" value="Unassembled WGS sequence"/>
</dbReference>
<dbReference type="Pfam" id="PF00211">
    <property type="entry name" value="Guanylate_cyc"/>
    <property type="match status" value="1"/>
</dbReference>
<accession>A0ABV3QY25</accession>
<dbReference type="PANTHER" id="PTHR43081">
    <property type="entry name" value="ADENYLATE CYCLASE, TERMINAL-DIFFERENTIATION SPECIFIC-RELATED"/>
    <property type="match status" value="1"/>
</dbReference>
<dbReference type="InterPro" id="IPR001054">
    <property type="entry name" value="A/G_cyclase"/>
</dbReference>
<dbReference type="CDD" id="cd07302">
    <property type="entry name" value="CHD"/>
    <property type="match status" value="1"/>
</dbReference>
<protein>
    <submittedName>
        <fullName evidence="3">CHASE2 domain-containing protein</fullName>
    </submittedName>
</protein>
<dbReference type="SMART" id="SM01080">
    <property type="entry name" value="CHASE2"/>
    <property type="match status" value="1"/>
</dbReference>
<evidence type="ECO:0000259" key="2">
    <source>
        <dbReference type="PROSITE" id="PS50125"/>
    </source>
</evidence>
<evidence type="ECO:0000313" key="3">
    <source>
        <dbReference type="EMBL" id="MEW9805745.1"/>
    </source>
</evidence>
<keyword evidence="1" id="KW-1133">Transmembrane helix</keyword>
<reference evidence="3 4" key="1">
    <citation type="submission" date="2024-06" db="EMBL/GenBank/DDBJ databases">
        <authorList>
            <person name="Tuo L."/>
        </authorList>
    </citation>
    <scope>NUCLEOTIDE SEQUENCE [LARGE SCALE GENOMIC DNA]</scope>
    <source>
        <strain evidence="3 4">ZMM04-5</strain>
    </source>
</reference>
<proteinExistence type="predicted"/>
<dbReference type="Gene3D" id="3.30.70.1230">
    <property type="entry name" value="Nucleotide cyclase"/>
    <property type="match status" value="1"/>
</dbReference>
<dbReference type="EMBL" id="JBFOCI010000002">
    <property type="protein sequence ID" value="MEW9805745.1"/>
    <property type="molecule type" value="Genomic_DNA"/>
</dbReference>
<keyword evidence="1" id="KW-0472">Membrane</keyword>
<dbReference type="PROSITE" id="PS50125">
    <property type="entry name" value="GUANYLATE_CYCLASE_2"/>
    <property type="match status" value="1"/>
</dbReference>
<gene>
    <name evidence="3" type="ORF">ABUE31_07110</name>
</gene>
<evidence type="ECO:0000313" key="4">
    <source>
        <dbReference type="Proteomes" id="UP001556196"/>
    </source>
</evidence>
<dbReference type="SMART" id="SM00044">
    <property type="entry name" value="CYCc"/>
    <property type="match status" value="1"/>
</dbReference>
<feature type="transmembrane region" description="Helical" evidence="1">
    <location>
        <begin position="20"/>
        <end position="39"/>
    </location>
</feature>
<sequence length="740" mass="79409">MRNFLARLLHIGRRRRYLAIWATGLLMIALVIAGAYSPFSPLDRLNVLVFDAYQKLKPRETTESAVAIVDIDDESIRRLGQWPWSRAVVASVIDRLTAEGAAAIGLDIVFSEPDRTSPALAVAQLESQGFQVTYPGSTDDLDHDKALALSFSKAPVVAGLVLSDGIDTPAPAPKAGFAFAGDNPAEYLPSFPGAVRNLSILDDAAPGIGVFSFPPAEDGIVRRIPLVSRQGDNLYPALSVESLRIAQGASSVVVKSTGASGEFDTGEPGMTALKVGALEVPTAPDGRIWVYYMSDPTSPIVPAYRLLGEADPEVGAQIEGRIVLIGTSAVGLRDLVSTPQRAGFPGVLVHAEIIDQIINGKFLTRPDWAVGLEIAVAVALGLIVLAFLPWLSTFANVLIAAGAMAVSIGGCWLAFANYDLLLSPILPAQASLLAFGVASGVRLLLSESESRYIRGAFGHYLSPAMVEQLVENPDSLVLGGENRELTILFCDIRSFTTISESMEPTQLTDFLNNFLTPMTNVLMQHGATIDKYIGDAIMAFWNAPLDIADHRQRGCESVLAMLDALKVLNATLEKPVRIGVGLNTGVCCVGNLGSRQRFDYSAIGDSVNVGSRIEGLTKLYGLSNLVADSTASQVKGLAMLEVDKVMVVGRDEATLVYTLVGGRERATDPEFEGLKRLHDRFIAGYRAMRFQDAAGDLKLLKASAPAELQGLYSEYQERLDAYLATPPSADWDGSYRAEHK</sequence>
<feature type="transmembrane region" description="Helical" evidence="1">
    <location>
        <begin position="368"/>
        <end position="388"/>
    </location>
</feature>
<dbReference type="Pfam" id="PF05226">
    <property type="entry name" value="CHASE2"/>
    <property type="match status" value="1"/>
</dbReference>
<keyword evidence="1" id="KW-0812">Transmembrane</keyword>
<dbReference type="InterPro" id="IPR029787">
    <property type="entry name" value="Nucleotide_cyclase"/>
</dbReference>
<comment type="caution">
    <text evidence="3">The sequence shown here is derived from an EMBL/GenBank/DDBJ whole genome shotgun (WGS) entry which is preliminary data.</text>
</comment>